<sequence length="112" mass="12976">MISKESPKILMLHRFIKFANLLLISNSRMLLQEVQELAPFCAEYDPALRCATPWDPEFTCPEGQHPCRSNCGNSRCLANYHFTLIVPGFIDMYLYNCCLCVWMVLCFHLLII</sequence>
<keyword evidence="1" id="KW-0472">Membrane</keyword>
<comment type="caution">
    <text evidence="2">The sequence shown here is derived from an EMBL/GenBank/DDBJ whole genome shotgun (WGS) entry which is preliminary data.</text>
</comment>
<evidence type="ECO:0000313" key="3">
    <source>
        <dbReference type="Proteomes" id="UP001202328"/>
    </source>
</evidence>
<organism evidence="2 3">
    <name type="scientific">Papaver atlanticum</name>
    <dbReference type="NCBI Taxonomy" id="357466"/>
    <lineage>
        <taxon>Eukaryota</taxon>
        <taxon>Viridiplantae</taxon>
        <taxon>Streptophyta</taxon>
        <taxon>Embryophyta</taxon>
        <taxon>Tracheophyta</taxon>
        <taxon>Spermatophyta</taxon>
        <taxon>Magnoliopsida</taxon>
        <taxon>Ranunculales</taxon>
        <taxon>Papaveraceae</taxon>
        <taxon>Papaveroideae</taxon>
        <taxon>Papaver</taxon>
    </lineage>
</organism>
<feature type="transmembrane region" description="Helical" evidence="1">
    <location>
        <begin position="92"/>
        <end position="111"/>
    </location>
</feature>
<keyword evidence="1" id="KW-0812">Transmembrane</keyword>
<dbReference type="Proteomes" id="UP001202328">
    <property type="component" value="Unassembled WGS sequence"/>
</dbReference>
<dbReference type="EMBL" id="JAJJMB010009541">
    <property type="protein sequence ID" value="KAI3913177.1"/>
    <property type="molecule type" value="Genomic_DNA"/>
</dbReference>
<evidence type="ECO:0000313" key="2">
    <source>
        <dbReference type="EMBL" id="KAI3913177.1"/>
    </source>
</evidence>
<accession>A0AAD4XFU3</accession>
<protein>
    <submittedName>
        <fullName evidence="2">Uncharacterized protein</fullName>
    </submittedName>
</protein>
<proteinExistence type="predicted"/>
<dbReference type="AlphaFoldDB" id="A0AAD4XFU3"/>
<keyword evidence="3" id="KW-1185">Reference proteome</keyword>
<keyword evidence="1" id="KW-1133">Transmembrane helix</keyword>
<reference evidence="2" key="1">
    <citation type="submission" date="2022-04" db="EMBL/GenBank/DDBJ databases">
        <title>A functionally conserved STORR gene fusion in Papaver species that diverged 16.8 million years ago.</title>
        <authorList>
            <person name="Catania T."/>
        </authorList>
    </citation>
    <scope>NUCLEOTIDE SEQUENCE</scope>
    <source>
        <strain evidence="2">S-188037</strain>
    </source>
</reference>
<name>A0AAD4XFU3_9MAGN</name>
<gene>
    <name evidence="2" type="ORF">MKW98_007193</name>
</gene>
<evidence type="ECO:0000256" key="1">
    <source>
        <dbReference type="SAM" id="Phobius"/>
    </source>
</evidence>